<dbReference type="GO" id="GO:0004029">
    <property type="term" value="F:aldehyde dehydrogenase (NAD+) activity"/>
    <property type="evidence" value="ECO:0007669"/>
    <property type="project" value="TreeGrafter"/>
</dbReference>
<reference evidence="2 3" key="1">
    <citation type="submission" date="2020-08" db="EMBL/GenBank/DDBJ databases">
        <title>Genomic Encyclopedia of Type Strains, Phase IV (KMG-IV): sequencing the most valuable type-strain genomes for metagenomic binning, comparative biology and taxonomic classification.</title>
        <authorList>
            <person name="Goeker M."/>
        </authorList>
    </citation>
    <scope>NUCLEOTIDE SEQUENCE [LARGE SCALE GENOMIC DNA]</scope>
    <source>
        <strain evidence="2 3">DSM 5895</strain>
    </source>
</reference>
<dbReference type="AlphaFoldDB" id="A0A839ZBV9"/>
<sequence length="300" mass="32074">MRVFLTGATGFIGSRIVPELISAGHQVLGLTRSDEGAATLARAGVEAYRGTLEDPETLARGAAEADAVIHTAFDHDFTRFLANCEKDRRVIEAIGAALSGTGKPFLVTSGVGMGSEAPGQIAIEQRFDRDNPNPRRLSELAGEAVAAKGVSVVVVRLPQVHDTEKQGLITPMIEIARARGVAAYVGEGKERWSAAHVTDVARLFRLALERHEPGARYNAVAEEGVSVRQIAETVGRGLGLPVRSLSPEEVAEHYGPLAHFATLDMPASSEWTRRTLGWEPTGPSLLSDLQHMNYSAAGTH</sequence>
<dbReference type="Gene3D" id="3.40.50.720">
    <property type="entry name" value="NAD(P)-binding Rossmann-like Domain"/>
    <property type="match status" value="1"/>
</dbReference>
<organism evidence="2 3">
    <name type="scientific">Ancylobacter tetraedralis</name>
    <dbReference type="NCBI Taxonomy" id="217068"/>
    <lineage>
        <taxon>Bacteria</taxon>
        <taxon>Pseudomonadati</taxon>
        <taxon>Pseudomonadota</taxon>
        <taxon>Alphaproteobacteria</taxon>
        <taxon>Hyphomicrobiales</taxon>
        <taxon>Xanthobacteraceae</taxon>
        <taxon>Ancylobacter</taxon>
    </lineage>
</organism>
<dbReference type="GO" id="GO:0005737">
    <property type="term" value="C:cytoplasm"/>
    <property type="evidence" value="ECO:0007669"/>
    <property type="project" value="TreeGrafter"/>
</dbReference>
<name>A0A839ZBV9_9HYPH</name>
<evidence type="ECO:0000313" key="2">
    <source>
        <dbReference type="EMBL" id="MBB3772188.1"/>
    </source>
</evidence>
<keyword evidence="3" id="KW-1185">Reference proteome</keyword>
<dbReference type="InterPro" id="IPR036291">
    <property type="entry name" value="NAD(P)-bd_dom_sf"/>
</dbReference>
<dbReference type="EMBL" id="JACICD010000005">
    <property type="protein sequence ID" value="MBB3772188.1"/>
    <property type="molecule type" value="Genomic_DNA"/>
</dbReference>
<feature type="domain" description="NAD-dependent epimerase/dehydratase" evidence="1">
    <location>
        <begin position="3"/>
        <end position="218"/>
    </location>
</feature>
<dbReference type="SUPFAM" id="SSF51735">
    <property type="entry name" value="NAD(P)-binding Rossmann-fold domains"/>
    <property type="match status" value="1"/>
</dbReference>
<dbReference type="CDD" id="cd05262">
    <property type="entry name" value="SDR_a7"/>
    <property type="match status" value="1"/>
</dbReference>
<dbReference type="InterPro" id="IPR051783">
    <property type="entry name" value="NAD(P)-dependent_oxidoreduct"/>
</dbReference>
<dbReference type="Proteomes" id="UP000533469">
    <property type="component" value="Unassembled WGS sequence"/>
</dbReference>
<gene>
    <name evidence="2" type="ORF">FHS55_002800</name>
</gene>
<dbReference type="InterPro" id="IPR001509">
    <property type="entry name" value="Epimerase_deHydtase"/>
</dbReference>
<dbReference type="RefSeq" id="WP_183190369.1">
    <property type="nucleotide sequence ID" value="NZ_JACICD010000005.1"/>
</dbReference>
<dbReference type="PANTHER" id="PTHR48079:SF6">
    <property type="entry name" value="NAD(P)-BINDING DOMAIN-CONTAINING PROTEIN-RELATED"/>
    <property type="match status" value="1"/>
</dbReference>
<dbReference type="Pfam" id="PF01370">
    <property type="entry name" value="Epimerase"/>
    <property type="match status" value="1"/>
</dbReference>
<proteinExistence type="predicted"/>
<dbReference type="PANTHER" id="PTHR48079">
    <property type="entry name" value="PROTEIN YEEZ"/>
    <property type="match status" value="1"/>
</dbReference>
<comment type="caution">
    <text evidence="2">The sequence shown here is derived from an EMBL/GenBank/DDBJ whole genome shotgun (WGS) entry which is preliminary data.</text>
</comment>
<protein>
    <submittedName>
        <fullName evidence="2">Nucleoside-diphosphate-sugar epimerase</fullName>
    </submittedName>
</protein>
<evidence type="ECO:0000313" key="3">
    <source>
        <dbReference type="Proteomes" id="UP000533469"/>
    </source>
</evidence>
<accession>A0A839ZBV9</accession>
<evidence type="ECO:0000259" key="1">
    <source>
        <dbReference type="Pfam" id="PF01370"/>
    </source>
</evidence>